<reference evidence="6" key="1">
    <citation type="submission" date="2017-02" db="UniProtKB">
        <authorList>
            <consortium name="WormBaseParasite"/>
        </authorList>
    </citation>
    <scope>IDENTIFICATION</scope>
</reference>
<evidence type="ECO:0000313" key="4">
    <source>
        <dbReference type="EMBL" id="VDM34432.1"/>
    </source>
</evidence>
<keyword evidence="1" id="KW-0547">Nucleotide-binding</keyword>
<dbReference type="EMBL" id="UYWX01020897">
    <property type="protein sequence ID" value="VDM34432.1"/>
    <property type="molecule type" value="Genomic_DNA"/>
</dbReference>
<evidence type="ECO:0000313" key="5">
    <source>
        <dbReference type="Proteomes" id="UP000274429"/>
    </source>
</evidence>
<dbReference type="InterPro" id="IPR001245">
    <property type="entry name" value="Ser-Thr/Tyr_kinase_cat_dom"/>
</dbReference>
<dbReference type="GO" id="GO:0004672">
    <property type="term" value="F:protein kinase activity"/>
    <property type="evidence" value="ECO:0007669"/>
    <property type="project" value="InterPro"/>
</dbReference>
<dbReference type="STRING" id="6205.A0A0R3X7R6"/>
<evidence type="ECO:0000256" key="1">
    <source>
        <dbReference type="ARBA" id="ARBA00022741"/>
    </source>
</evidence>
<dbReference type="InterPro" id="IPR011009">
    <property type="entry name" value="Kinase-like_dom_sf"/>
</dbReference>
<reference evidence="4 5" key="2">
    <citation type="submission" date="2018-11" db="EMBL/GenBank/DDBJ databases">
        <authorList>
            <consortium name="Pathogen Informatics"/>
        </authorList>
    </citation>
    <scope>NUCLEOTIDE SEQUENCE [LARGE SCALE GENOMIC DNA]</scope>
</reference>
<dbReference type="PROSITE" id="PS50011">
    <property type="entry name" value="PROTEIN_KINASE_DOM"/>
    <property type="match status" value="1"/>
</dbReference>
<dbReference type="WBParaSite" id="TTAC_0000959101-mRNA-1">
    <property type="protein sequence ID" value="TTAC_0000959101-mRNA-1"/>
    <property type="gene ID" value="TTAC_0000959101"/>
</dbReference>
<protein>
    <submittedName>
        <fullName evidence="6">Non-specific protein-tyrosine kinase</fullName>
    </submittedName>
</protein>
<dbReference type="Pfam" id="PF07714">
    <property type="entry name" value="PK_Tyr_Ser-Thr"/>
    <property type="match status" value="1"/>
</dbReference>
<dbReference type="SUPFAM" id="SSF56112">
    <property type="entry name" value="Protein kinase-like (PK-like)"/>
    <property type="match status" value="1"/>
</dbReference>
<name>A0A0R3X7R6_HYDTA</name>
<dbReference type="Gene3D" id="1.10.510.10">
    <property type="entry name" value="Transferase(Phosphotransferase) domain 1"/>
    <property type="match status" value="1"/>
</dbReference>
<accession>A0A0R3X7R6</accession>
<dbReference type="AlphaFoldDB" id="A0A0R3X7R6"/>
<keyword evidence="5" id="KW-1185">Reference proteome</keyword>
<feature type="domain" description="Protein kinase" evidence="3">
    <location>
        <begin position="1"/>
        <end position="95"/>
    </location>
</feature>
<organism evidence="6">
    <name type="scientific">Hydatigena taeniaeformis</name>
    <name type="common">Feline tapeworm</name>
    <name type="synonym">Taenia taeniaeformis</name>
    <dbReference type="NCBI Taxonomy" id="6205"/>
    <lineage>
        <taxon>Eukaryota</taxon>
        <taxon>Metazoa</taxon>
        <taxon>Spiralia</taxon>
        <taxon>Lophotrochozoa</taxon>
        <taxon>Platyhelminthes</taxon>
        <taxon>Cestoda</taxon>
        <taxon>Eucestoda</taxon>
        <taxon>Cyclophyllidea</taxon>
        <taxon>Taeniidae</taxon>
        <taxon>Hydatigera</taxon>
    </lineage>
</organism>
<evidence type="ECO:0000256" key="2">
    <source>
        <dbReference type="ARBA" id="ARBA00022840"/>
    </source>
</evidence>
<gene>
    <name evidence="4" type="ORF">TTAC_LOCUS9576</name>
</gene>
<dbReference type="InterPro" id="IPR050198">
    <property type="entry name" value="Non-receptor_tyrosine_kinases"/>
</dbReference>
<evidence type="ECO:0000313" key="6">
    <source>
        <dbReference type="WBParaSite" id="TTAC_0000959101-mRNA-1"/>
    </source>
</evidence>
<dbReference type="OrthoDB" id="98077at2759"/>
<evidence type="ECO:0000259" key="3">
    <source>
        <dbReference type="PROSITE" id="PS50011"/>
    </source>
</evidence>
<dbReference type="PANTHER" id="PTHR24418">
    <property type="entry name" value="TYROSINE-PROTEIN KINASE"/>
    <property type="match status" value="1"/>
</dbReference>
<proteinExistence type="predicted"/>
<sequence>MSSVVASVGQRFIQLLEDPRRAACCVVDLPYGQDSDDLAARNCLVGDQYTIKVADFGLARYMQLHEDTYTARNGAKFPIKWTAPEGLAYFRFSSK</sequence>
<dbReference type="GO" id="GO:0005524">
    <property type="term" value="F:ATP binding"/>
    <property type="evidence" value="ECO:0007669"/>
    <property type="project" value="UniProtKB-KW"/>
</dbReference>
<dbReference type="Proteomes" id="UP000274429">
    <property type="component" value="Unassembled WGS sequence"/>
</dbReference>
<keyword evidence="2" id="KW-0067">ATP-binding</keyword>
<dbReference type="InterPro" id="IPR000719">
    <property type="entry name" value="Prot_kinase_dom"/>
</dbReference>